<gene>
    <name evidence="2" type="ORF">H6G18_22180</name>
</gene>
<dbReference type="Pfam" id="PF22727">
    <property type="entry name" value="NCH2"/>
    <property type="match status" value="1"/>
</dbReference>
<evidence type="ECO:0000313" key="2">
    <source>
        <dbReference type="EMBL" id="MBD2346830.1"/>
    </source>
</evidence>
<dbReference type="EMBL" id="JACJRF010000057">
    <property type="protein sequence ID" value="MBD2346830.1"/>
    <property type="molecule type" value="Genomic_DNA"/>
</dbReference>
<dbReference type="RefSeq" id="WP_190409239.1">
    <property type="nucleotide sequence ID" value="NZ_JACJRF010000057.1"/>
</dbReference>
<sequence length="223" mass="26325">MAVSILKNADDLLKLMKIKIDNLIADNRDTQFFLDWVEKKASRIKSNLKPSSMRAAYHYLVHVYRDNKAEQIYAYLESRDFMDSPGNYYLPRKIESQLINVKELLSSSSLLLYSLDPNLYKSLNKYSSDYYKFKQNSQFWEIAESLFGKFSTSSLDYYSFDNRDSPQHKYGKTIFTKYYNLNNLLIYCLKNSNNVSQEVMKEIDETLLLPIAEIEKRKREIAE</sequence>
<accession>A0ABR8CYF3</accession>
<comment type="caution">
    <text evidence="2">The sequence shown here is derived from an EMBL/GenBank/DDBJ whole genome shotgun (WGS) entry which is preliminary data.</text>
</comment>
<evidence type="ECO:0000259" key="1">
    <source>
        <dbReference type="Pfam" id="PF22727"/>
    </source>
</evidence>
<organism evidence="2 3">
    <name type="scientific">Anabaena subtropica FACHB-260</name>
    <dbReference type="NCBI Taxonomy" id="2692884"/>
    <lineage>
        <taxon>Bacteria</taxon>
        <taxon>Bacillati</taxon>
        <taxon>Cyanobacteriota</taxon>
        <taxon>Cyanophyceae</taxon>
        <taxon>Nostocales</taxon>
        <taxon>Nostocaceae</taxon>
        <taxon>Anabaena</taxon>
    </lineage>
</organism>
<protein>
    <recommendedName>
        <fullName evidence="1">NACHT conflict system C-terminal helical domain-containing protein</fullName>
    </recommendedName>
</protein>
<dbReference type="Proteomes" id="UP000607281">
    <property type="component" value="Unassembled WGS sequence"/>
</dbReference>
<feature type="domain" description="NACHT conflict system C-terminal helical" evidence="1">
    <location>
        <begin position="144"/>
        <end position="210"/>
    </location>
</feature>
<name>A0ABR8CYF3_9NOST</name>
<keyword evidence="3" id="KW-1185">Reference proteome</keyword>
<evidence type="ECO:0000313" key="3">
    <source>
        <dbReference type="Proteomes" id="UP000607281"/>
    </source>
</evidence>
<dbReference type="InterPro" id="IPR054501">
    <property type="entry name" value="NCH2"/>
</dbReference>
<proteinExistence type="predicted"/>
<reference evidence="2 3" key="1">
    <citation type="journal article" date="2020" name="ISME J.">
        <title>Comparative genomics reveals insights into cyanobacterial evolution and habitat adaptation.</title>
        <authorList>
            <person name="Chen M.Y."/>
            <person name="Teng W.K."/>
            <person name="Zhao L."/>
            <person name="Hu C.X."/>
            <person name="Zhou Y.K."/>
            <person name="Han B.P."/>
            <person name="Song L.R."/>
            <person name="Shu W.S."/>
        </authorList>
    </citation>
    <scope>NUCLEOTIDE SEQUENCE [LARGE SCALE GENOMIC DNA]</scope>
    <source>
        <strain evidence="2 3">FACHB-260</strain>
    </source>
</reference>